<feature type="region of interest" description="Disordered" evidence="1">
    <location>
        <begin position="35"/>
        <end position="57"/>
    </location>
</feature>
<dbReference type="EMBL" id="CP020114">
    <property type="protein sequence ID" value="AVZ29968.1"/>
    <property type="molecule type" value="Genomic_DNA"/>
</dbReference>
<organism evidence="2 3">
    <name type="scientific">Nodularia spumigena UHCC 0039</name>
    <dbReference type="NCBI Taxonomy" id="1914872"/>
    <lineage>
        <taxon>Bacteria</taxon>
        <taxon>Bacillati</taxon>
        <taxon>Cyanobacteriota</taxon>
        <taxon>Cyanophyceae</taxon>
        <taxon>Nostocales</taxon>
        <taxon>Nodulariaceae</taxon>
        <taxon>Nodularia</taxon>
    </lineage>
</organism>
<name>A0A2S0Q6I1_NODSP</name>
<reference evidence="2 3" key="1">
    <citation type="submission" date="2017-03" db="EMBL/GenBank/DDBJ databases">
        <title>Comparative genomics of the toxic Baltic Sea cyanobacteria Nodularia spumigena UHCC 0039 and its response on varying salinity.</title>
        <authorList>
            <person name="Teikari J.E."/>
        </authorList>
    </citation>
    <scope>NUCLEOTIDE SEQUENCE [LARGE SCALE GENOMIC DNA]</scope>
    <source>
        <strain evidence="2 3">UHCC 0039</strain>
    </source>
</reference>
<sequence length="57" mass="5958">MNFMDGLLITLINTVVCTALPKVLSVITAKSKIQEPSKPVIQSPESGAEISGVMDAA</sequence>
<gene>
    <name evidence="2" type="ORF">BMF81_01027</name>
</gene>
<proteinExistence type="predicted"/>
<evidence type="ECO:0000256" key="1">
    <source>
        <dbReference type="SAM" id="MobiDB-lite"/>
    </source>
</evidence>
<dbReference type="Proteomes" id="UP000244056">
    <property type="component" value="Chromosome"/>
</dbReference>
<dbReference type="AlphaFoldDB" id="A0A2S0Q6I1"/>
<protein>
    <submittedName>
        <fullName evidence="2">Uncharacterized protein</fullName>
    </submittedName>
</protein>
<evidence type="ECO:0000313" key="2">
    <source>
        <dbReference type="EMBL" id="AVZ29968.1"/>
    </source>
</evidence>
<dbReference type="KEGG" id="nsp:BMF81_01027"/>
<accession>A0A2S0Q6I1</accession>
<evidence type="ECO:0000313" key="3">
    <source>
        <dbReference type="Proteomes" id="UP000244056"/>
    </source>
</evidence>